<feature type="region of interest" description="Disordered" evidence="1">
    <location>
        <begin position="35"/>
        <end position="60"/>
    </location>
</feature>
<dbReference type="EMBL" id="CP006991">
    <property type="protein sequence ID" value="AIC31443.1"/>
    <property type="molecule type" value="Genomic_DNA"/>
</dbReference>
<reference evidence="2 3" key="1">
    <citation type="submission" date="2013-12" db="EMBL/GenBank/DDBJ databases">
        <title>Complete genome sequence of Rhizobium etli bv. mimosae IE4771.</title>
        <authorList>
            <person name="Bustos P."/>
            <person name="Santamaria R.I."/>
            <person name="Lozano L."/>
            <person name="Ormeno-Orrillo E."/>
            <person name="Rogel M.A."/>
            <person name="Romero D."/>
            <person name="Cevallos M.A."/>
            <person name="Martinez-Romero E."/>
            <person name="Gonzalez V."/>
        </authorList>
    </citation>
    <scope>NUCLEOTIDE SEQUENCE [LARGE SCALE GENOMIC DNA]</scope>
    <source>
        <strain evidence="2 3">IE4771</strain>
        <plasmid evidence="3">Plasmid pRetIE4771e</plasmid>
    </source>
</reference>
<gene>
    <name evidence="2" type="ORF">IE4771_PE00218</name>
</gene>
<dbReference type="KEGG" id="rei:IE4771_PE00218"/>
<evidence type="ECO:0000313" key="2">
    <source>
        <dbReference type="EMBL" id="AIC31443.1"/>
    </source>
</evidence>
<evidence type="ECO:0000256" key="1">
    <source>
        <dbReference type="SAM" id="MobiDB-lite"/>
    </source>
</evidence>
<name>A0A060I904_RHIET</name>
<accession>A0A060I904</accession>
<dbReference type="HOGENOM" id="CLU_2452489_0_0_5"/>
<protein>
    <submittedName>
        <fullName evidence="2">Uncharacterized protein</fullName>
    </submittedName>
</protein>
<organism evidence="2 3">
    <name type="scientific">Rhizobium etli bv. mimosae str. IE4771</name>
    <dbReference type="NCBI Taxonomy" id="1432050"/>
    <lineage>
        <taxon>Bacteria</taxon>
        <taxon>Pseudomonadati</taxon>
        <taxon>Pseudomonadota</taxon>
        <taxon>Alphaproteobacteria</taxon>
        <taxon>Hyphomicrobiales</taxon>
        <taxon>Rhizobiaceae</taxon>
        <taxon>Rhizobium/Agrobacterium group</taxon>
        <taxon>Rhizobium</taxon>
    </lineage>
</organism>
<dbReference type="AlphaFoldDB" id="A0A060I904"/>
<evidence type="ECO:0000313" key="3">
    <source>
        <dbReference type="Proteomes" id="UP000027180"/>
    </source>
</evidence>
<keyword evidence="2" id="KW-0614">Plasmid</keyword>
<sequence length="89" mass="9669">MSAAGHAGDNSWLFLSFFTHPRCAVRWFRVCRGSRAAGSWSTRGPRPSDPISDDRDHGNSGSFGNANGCGICGPSLWHLLHTAQISQLR</sequence>
<dbReference type="Proteomes" id="UP000027180">
    <property type="component" value="Plasmid pRetIE4771e"/>
</dbReference>
<proteinExistence type="predicted"/>
<geneLocation type="plasmid" evidence="2 3">
    <name>pRetIE4771e</name>
</geneLocation>